<keyword evidence="1" id="KW-0812">Transmembrane</keyword>
<evidence type="ECO:0000313" key="3">
    <source>
        <dbReference type="Proteomes" id="UP000176287"/>
    </source>
</evidence>
<feature type="transmembrane region" description="Helical" evidence="1">
    <location>
        <begin position="33"/>
        <end position="50"/>
    </location>
</feature>
<organism evidence="2 3">
    <name type="scientific">Candidatus Liptonbacteria bacterium RIFCSPLOWO2_01_FULL_45_15</name>
    <dbReference type="NCBI Taxonomy" id="1798649"/>
    <lineage>
        <taxon>Bacteria</taxon>
        <taxon>Candidatus Liptoniibacteriota</taxon>
    </lineage>
</organism>
<accession>A0A1G2CIR3</accession>
<feature type="transmembrane region" description="Helical" evidence="1">
    <location>
        <begin position="70"/>
        <end position="91"/>
    </location>
</feature>
<evidence type="ECO:0008006" key="4">
    <source>
        <dbReference type="Google" id="ProtNLM"/>
    </source>
</evidence>
<feature type="transmembrane region" description="Helical" evidence="1">
    <location>
        <begin position="151"/>
        <end position="170"/>
    </location>
</feature>
<name>A0A1G2CIR3_9BACT</name>
<proteinExistence type="predicted"/>
<feature type="transmembrane region" description="Helical" evidence="1">
    <location>
        <begin position="112"/>
        <end position="145"/>
    </location>
</feature>
<reference evidence="2 3" key="1">
    <citation type="journal article" date="2016" name="Nat. Commun.">
        <title>Thousands of microbial genomes shed light on interconnected biogeochemical processes in an aquifer system.</title>
        <authorList>
            <person name="Anantharaman K."/>
            <person name="Brown C.T."/>
            <person name="Hug L.A."/>
            <person name="Sharon I."/>
            <person name="Castelle C.J."/>
            <person name="Probst A.J."/>
            <person name="Thomas B.C."/>
            <person name="Singh A."/>
            <person name="Wilkins M.J."/>
            <person name="Karaoz U."/>
            <person name="Brodie E.L."/>
            <person name="Williams K.H."/>
            <person name="Hubbard S.S."/>
            <person name="Banfield J.F."/>
        </authorList>
    </citation>
    <scope>NUCLEOTIDE SEQUENCE [LARGE SCALE GENOMIC DNA]</scope>
</reference>
<dbReference type="Proteomes" id="UP000176287">
    <property type="component" value="Unassembled WGS sequence"/>
</dbReference>
<keyword evidence="1" id="KW-0472">Membrane</keyword>
<evidence type="ECO:0000256" key="1">
    <source>
        <dbReference type="SAM" id="Phobius"/>
    </source>
</evidence>
<keyword evidence="1" id="KW-1133">Transmembrane helix</keyword>
<sequence length="180" mass="20788">MPLAEKFSILVLILSIGAQLFGRSLFGKCVKPVFVFSVLGNFGYAFYLSFLQYHAFLQPFREWPYFAYYVGWRFFSPIIVALVFALAAKFISEFLNPRFNERFLEKEESWLLALGVFLTGYPGFLFYIPLMLVVGLFISAFYHFFGKGRAPFFYAWLPVAIFAILLKSLIPQSALNFLII</sequence>
<evidence type="ECO:0000313" key="2">
    <source>
        <dbReference type="EMBL" id="OGZ01286.1"/>
    </source>
</evidence>
<dbReference type="STRING" id="1798649.A3B13_03280"/>
<feature type="transmembrane region" description="Helical" evidence="1">
    <location>
        <begin position="6"/>
        <end position="26"/>
    </location>
</feature>
<gene>
    <name evidence="2" type="ORF">A3B13_03280</name>
</gene>
<dbReference type="AlphaFoldDB" id="A0A1G2CIR3"/>
<dbReference type="EMBL" id="MHKZ01000001">
    <property type="protein sequence ID" value="OGZ01286.1"/>
    <property type="molecule type" value="Genomic_DNA"/>
</dbReference>
<protein>
    <recommendedName>
        <fullName evidence="4">Prepilin type IV endopeptidase peptidase domain-containing protein</fullName>
    </recommendedName>
</protein>
<comment type="caution">
    <text evidence="2">The sequence shown here is derived from an EMBL/GenBank/DDBJ whole genome shotgun (WGS) entry which is preliminary data.</text>
</comment>